<protein>
    <submittedName>
        <fullName evidence="2">Uncharacterized protein</fullName>
    </submittedName>
</protein>
<dbReference type="Proteomes" id="UP000664940">
    <property type="component" value="Unassembled WGS sequence"/>
</dbReference>
<organism evidence="2 3">
    <name type="scientific">Phyllostomus discolor</name>
    <name type="common">pale spear-nosed bat</name>
    <dbReference type="NCBI Taxonomy" id="89673"/>
    <lineage>
        <taxon>Eukaryota</taxon>
        <taxon>Metazoa</taxon>
        <taxon>Chordata</taxon>
        <taxon>Craniata</taxon>
        <taxon>Vertebrata</taxon>
        <taxon>Euteleostomi</taxon>
        <taxon>Mammalia</taxon>
        <taxon>Eutheria</taxon>
        <taxon>Laurasiatheria</taxon>
        <taxon>Chiroptera</taxon>
        <taxon>Yangochiroptera</taxon>
        <taxon>Phyllostomidae</taxon>
        <taxon>Phyllostominae</taxon>
        <taxon>Phyllostomus</taxon>
    </lineage>
</organism>
<reference evidence="2 3" key="1">
    <citation type="journal article" date="2020" name="Nature">
        <title>Six reference-quality genomes reveal evolution of bat adaptations.</title>
        <authorList>
            <person name="Jebb D."/>
            <person name="Huang Z."/>
            <person name="Pippel M."/>
            <person name="Hughes G.M."/>
            <person name="Lavrichenko K."/>
            <person name="Devanna P."/>
            <person name="Winkler S."/>
            <person name="Jermiin L.S."/>
            <person name="Skirmuntt E.C."/>
            <person name="Katzourakis A."/>
            <person name="Burkitt-Gray L."/>
            <person name="Ray D.A."/>
            <person name="Sullivan K.A.M."/>
            <person name="Roscito J.G."/>
            <person name="Kirilenko B.M."/>
            <person name="Davalos L.M."/>
            <person name="Corthals A.P."/>
            <person name="Power M.L."/>
            <person name="Jones G."/>
            <person name="Ransome R.D."/>
            <person name="Dechmann D.K.N."/>
            <person name="Locatelli A.G."/>
            <person name="Puechmaille S.J."/>
            <person name="Fedrigo O."/>
            <person name="Jarvis E.D."/>
            <person name="Hiller M."/>
            <person name="Vernes S.C."/>
            <person name="Myers E.W."/>
            <person name="Teeling E.C."/>
        </authorList>
    </citation>
    <scope>NUCLEOTIDE SEQUENCE [LARGE SCALE GENOMIC DNA]</scope>
    <source>
        <strain evidence="2">Bat1K_MPI-CBG_1</strain>
    </source>
</reference>
<gene>
    <name evidence="2" type="ORF">HJG60_012071</name>
</gene>
<sequence length="124" mass="13630">MGLCHPGPRHAGRERQPRPLCPLLLFQPSLGPAGLAWPQWGPPASTVPTTTARPRSLPWTDSRANGGGAFCLGLPWVRVPASVKGHPTRFHLQTASDTFYTHWPFEPLEFCAESLEQHTDTQQG</sequence>
<evidence type="ECO:0000313" key="2">
    <source>
        <dbReference type="EMBL" id="KAF6095099.1"/>
    </source>
</evidence>
<name>A0A833ZM48_9CHIR</name>
<comment type="caution">
    <text evidence="2">The sequence shown here is derived from an EMBL/GenBank/DDBJ whole genome shotgun (WGS) entry which is preliminary data.</text>
</comment>
<dbReference type="EMBL" id="JABVXQ010000008">
    <property type="protein sequence ID" value="KAF6095099.1"/>
    <property type="molecule type" value="Genomic_DNA"/>
</dbReference>
<proteinExistence type="predicted"/>
<feature type="region of interest" description="Disordered" evidence="1">
    <location>
        <begin position="37"/>
        <end position="61"/>
    </location>
</feature>
<evidence type="ECO:0000256" key="1">
    <source>
        <dbReference type="SAM" id="MobiDB-lite"/>
    </source>
</evidence>
<evidence type="ECO:0000313" key="3">
    <source>
        <dbReference type="Proteomes" id="UP000664940"/>
    </source>
</evidence>
<accession>A0A833ZM48</accession>
<dbReference type="AlphaFoldDB" id="A0A833ZM48"/>